<dbReference type="Pfam" id="PF01593">
    <property type="entry name" value="Amino_oxidase"/>
    <property type="match status" value="1"/>
</dbReference>
<reference evidence="8" key="1">
    <citation type="submission" date="2020-11" db="EMBL/GenBank/DDBJ databases">
        <authorList>
            <person name="Tran Van P."/>
        </authorList>
    </citation>
    <scope>NUCLEOTIDE SEQUENCE</scope>
</reference>
<feature type="binding site" evidence="6">
    <location>
        <position position="246"/>
    </location>
    <ligand>
        <name>FAD</name>
        <dbReference type="ChEBI" id="CHEBI:57692"/>
    </ligand>
</feature>
<dbReference type="Gene3D" id="3.90.660.10">
    <property type="match status" value="1"/>
</dbReference>
<dbReference type="EC" id="1.4.3.-" evidence="7"/>
<evidence type="ECO:0000256" key="3">
    <source>
        <dbReference type="ARBA" id="ARBA00005995"/>
    </source>
</evidence>
<feature type="binding site" evidence="6">
    <location>
        <position position="361"/>
    </location>
    <ligand>
        <name>substrate</name>
    </ligand>
</feature>
<accession>A0A7R8WHY4</accession>
<organism evidence="8">
    <name type="scientific">Cyprideis torosa</name>
    <dbReference type="NCBI Taxonomy" id="163714"/>
    <lineage>
        <taxon>Eukaryota</taxon>
        <taxon>Metazoa</taxon>
        <taxon>Ecdysozoa</taxon>
        <taxon>Arthropoda</taxon>
        <taxon>Crustacea</taxon>
        <taxon>Oligostraca</taxon>
        <taxon>Ostracoda</taxon>
        <taxon>Podocopa</taxon>
        <taxon>Podocopida</taxon>
        <taxon>Cytherocopina</taxon>
        <taxon>Cytheroidea</taxon>
        <taxon>Cytherideidae</taxon>
        <taxon>Cyprideis</taxon>
    </lineage>
</organism>
<dbReference type="Gene3D" id="3.50.50.60">
    <property type="entry name" value="FAD/NAD(P)-binding domain"/>
    <property type="match status" value="1"/>
</dbReference>
<comment type="similarity">
    <text evidence="3 7">Belongs to the flavin monoamine oxidase family.</text>
</comment>
<dbReference type="EMBL" id="OB663282">
    <property type="protein sequence ID" value="CAD7231209.1"/>
    <property type="molecule type" value="Genomic_DNA"/>
</dbReference>
<dbReference type="InterPro" id="IPR002937">
    <property type="entry name" value="Amino_oxidase"/>
</dbReference>
<evidence type="ECO:0000313" key="8">
    <source>
        <dbReference type="EMBL" id="CAD7231209.1"/>
    </source>
</evidence>
<dbReference type="PANTHER" id="PTHR43563">
    <property type="entry name" value="AMINE OXIDASE"/>
    <property type="match status" value="1"/>
</dbReference>
<sequence length="519" mass="57397">MIQENSVDVLVIGAGISGLTAAREILKCDAKLKVTVLEADGRVGGRMLTEPLPCANGKTEVFDLGAGYVSKSQTHIMDLVNEFGLQVYPQYTKGKKIMQLGKANDPKVYQTEIPPLSIPALVESELMRRKVESLIKKVPIEDPYSVENAEKKDCNSIASQTKHWMFTKDAYNTFDAAFRAVFGADSSRISYLFALAFCNSCGGGMRLFQANEFGAQEYKIKGGTQQICELLADQIGRENVLLNHFVSCIKQSKESVEVRTKDGKVFSSRYLIVTIPPHRIPFLQFDPPLPEVRRIMYENIPAGNLTKFVATYETPFWREKGFSGEVVSDGGKSPLPGCDRGPVSITYDGTTTTGSPALLGFIGSREAIQWNEKTDEERKHAVLGALANFFGDEALNPTAYREYSWDKNPYIQGGPVNIVPPGMMKDYPTIRKPFGRVFFAGADTATYWVGYMSGGVQSGQRAAAEVLHNIKGDSFPRERLLGTVYGPMKYDKKIPLDGTQPSIWDYGLVADIFGMRSLE</sequence>
<feature type="binding site" evidence="6">
    <location>
        <begin position="38"/>
        <end position="39"/>
    </location>
    <ligand>
        <name>FAD</name>
        <dbReference type="ChEBI" id="CHEBI:57692"/>
    </ligand>
</feature>
<dbReference type="OrthoDB" id="5046242at2759"/>
<dbReference type="SUPFAM" id="SSF51905">
    <property type="entry name" value="FAD/NAD(P)-binding domain"/>
    <property type="match status" value="1"/>
</dbReference>
<dbReference type="PRINTS" id="PR00757">
    <property type="entry name" value="AMINEOXDASEF"/>
</dbReference>
<evidence type="ECO:0000256" key="4">
    <source>
        <dbReference type="ARBA" id="ARBA00023002"/>
    </source>
</evidence>
<dbReference type="InterPro" id="IPR036188">
    <property type="entry name" value="FAD/NAD-bd_sf"/>
</dbReference>
<evidence type="ECO:0000256" key="2">
    <source>
        <dbReference type="ARBA" id="ARBA00004362"/>
    </source>
</evidence>
<comment type="cofactor">
    <cofactor evidence="1 7">
        <name>FAD</name>
        <dbReference type="ChEBI" id="CHEBI:57692"/>
    </cofactor>
</comment>
<evidence type="ECO:0000256" key="5">
    <source>
        <dbReference type="ARBA" id="ARBA00048448"/>
    </source>
</evidence>
<feature type="binding site" evidence="6">
    <location>
        <position position="17"/>
    </location>
    <ligand>
        <name>FAD</name>
        <dbReference type="ChEBI" id="CHEBI:57692"/>
    </ligand>
</feature>
<keyword evidence="4 7" id="KW-0560">Oxidoreductase</keyword>
<dbReference type="GO" id="GO:0005741">
    <property type="term" value="C:mitochondrial outer membrane"/>
    <property type="evidence" value="ECO:0007669"/>
    <property type="project" value="UniProtKB-SubCell"/>
</dbReference>
<protein>
    <recommendedName>
        <fullName evidence="7">Amine oxidase</fullName>
        <ecNumber evidence="7">1.4.3.-</ecNumber>
    </recommendedName>
</protein>
<dbReference type="GO" id="GO:0097621">
    <property type="term" value="F:monoamine oxidase activity"/>
    <property type="evidence" value="ECO:0007669"/>
    <property type="project" value="UniProtKB-EC"/>
</dbReference>
<dbReference type="SUPFAM" id="SSF54373">
    <property type="entry name" value="FAD-linked reductases, C-terminal domain"/>
    <property type="match status" value="1"/>
</dbReference>
<dbReference type="Gene3D" id="1.10.405.10">
    <property type="entry name" value="Guanine Nucleotide Dissociation Inhibitor, domain 1"/>
    <property type="match status" value="1"/>
</dbReference>
<dbReference type="GO" id="GO:0008131">
    <property type="term" value="F:primary methylamine oxidase activity"/>
    <property type="evidence" value="ECO:0007669"/>
    <property type="project" value="UniProtKB-ARBA"/>
</dbReference>
<comment type="catalytic activity">
    <reaction evidence="5">
        <text>a secondary aliphatic amine + O2 + H2O = a primary amine + an aldehyde + H2O2</text>
        <dbReference type="Rhea" id="RHEA:26414"/>
        <dbReference type="ChEBI" id="CHEBI:15377"/>
        <dbReference type="ChEBI" id="CHEBI:15379"/>
        <dbReference type="ChEBI" id="CHEBI:16240"/>
        <dbReference type="ChEBI" id="CHEBI:17478"/>
        <dbReference type="ChEBI" id="CHEBI:58855"/>
        <dbReference type="ChEBI" id="CHEBI:65296"/>
        <dbReference type="EC" id="1.4.3.4"/>
    </reaction>
</comment>
<gene>
    <name evidence="8" type="ORF">CTOB1V02_LOCUS9061</name>
</gene>
<dbReference type="PANTHER" id="PTHR43563:SF14">
    <property type="entry name" value="AMINE OXIDASE"/>
    <property type="match status" value="1"/>
</dbReference>
<name>A0A7R8WHY4_9CRUS</name>
<comment type="subcellular location">
    <subcellularLocation>
        <location evidence="2">Mitochondrion outer membrane</location>
        <topology evidence="2">Single-pass type IV membrane protein</topology>
        <orientation evidence="2">Cytoplasmic side</orientation>
    </subcellularLocation>
</comment>
<evidence type="ECO:0000256" key="1">
    <source>
        <dbReference type="ARBA" id="ARBA00001974"/>
    </source>
</evidence>
<dbReference type="AlphaFoldDB" id="A0A7R8WHY4"/>
<evidence type="ECO:0000256" key="7">
    <source>
        <dbReference type="RuleBase" id="RU362067"/>
    </source>
</evidence>
<keyword evidence="7" id="KW-0274">FAD</keyword>
<proteinExistence type="inferred from homology"/>
<keyword evidence="7" id="KW-0285">Flavoprotein</keyword>
<dbReference type="InterPro" id="IPR050703">
    <property type="entry name" value="Flavin_MAO"/>
</dbReference>
<dbReference type="InterPro" id="IPR001613">
    <property type="entry name" value="Flavin_amine_oxidase"/>
</dbReference>
<evidence type="ECO:0000256" key="6">
    <source>
        <dbReference type="PIRSR" id="PIRSR601613-1"/>
    </source>
</evidence>